<keyword evidence="1" id="KW-0812">Transmembrane</keyword>
<evidence type="ECO:0000313" key="2">
    <source>
        <dbReference type="EMBL" id="QTE01946.1"/>
    </source>
</evidence>
<sequence length="84" mass="8865">MPARARRCSRSVAWHILLTMGLDTIALVWPGATPRVFGILFGVTGADSILLGLICFPGTLESILLLAPRPCRGGGRHVSLGIIG</sequence>
<accession>A0ABX7TYS7</accession>
<keyword evidence="1" id="KW-1133">Transmembrane helix</keyword>
<dbReference type="EMBL" id="CP071839">
    <property type="protein sequence ID" value="QTE01946.1"/>
    <property type="molecule type" value="Genomic_DNA"/>
</dbReference>
<protein>
    <submittedName>
        <fullName evidence="2">Uncharacterized protein</fullName>
    </submittedName>
</protein>
<dbReference type="Proteomes" id="UP000663908">
    <property type="component" value="Chromosome"/>
</dbReference>
<evidence type="ECO:0000256" key="1">
    <source>
        <dbReference type="SAM" id="Phobius"/>
    </source>
</evidence>
<keyword evidence="3" id="KW-1185">Reference proteome</keyword>
<evidence type="ECO:0000313" key="3">
    <source>
        <dbReference type="Proteomes" id="UP000663908"/>
    </source>
</evidence>
<keyword evidence="1" id="KW-0472">Membrane</keyword>
<gene>
    <name evidence="2" type="ORF">S1361_31735</name>
</gene>
<organism evidence="2 3">
    <name type="scientific">Streptomyces cyanogenus</name>
    <dbReference type="NCBI Taxonomy" id="80860"/>
    <lineage>
        <taxon>Bacteria</taxon>
        <taxon>Bacillati</taxon>
        <taxon>Actinomycetota</taxon>
        <taxon>Actinomycetes</taxon>
        <taxon>Kitasatosporales</taxon>
        <taxon>Streptomycetaceae</taxon>
        <taxon>Streptomyces</taxon>
    </lineage>
</organism>
<name>A0ABX7TYS7_STRCY</name>
<reference evidence="2 3" key="1">
    <citation type="submission" date="2021-03" db="EMBL/GenBank/DDBJ databases">
        <title>Complete genome sequence of Streptomyces cyanogenus S136, producer of anticancer angucycline landomycin A.</title>
        <authorList>
            <person name="Hrab P."/>
            <person name="Ruckert C."/>
            <person name="Busche T."/>
            <person name="Ostash I."/>
            <person name="Kalinowski J."/>
            <person name="Fedorenko V."/>
            <person name="Yushchuk O."/>
            <person name="Ostash B."/>
        </authorList>
    </citation>
    <scope>NUCLEOTIDE SEQUENCE [LARGE SCALE GENOMIC DNA]</scope>
    <source>
        <strain evidence="2 3">S136</strain>
    </source>
</reference>
<feature type="transmembrane region" description="Helical" evidence="1">
    <location>
        <begin position="12"/>
        <end position="29"/>
    </location>
</feature>
<proteinExistence type="predicted"/>
<feature type="transmembrane region" description="Helical" evidence="1">
    <location>
        <begin position="49"/>
        <end position="67"/>
    </location>
</feature>